<dbReference type="GO" id="GO:0031956">
    <property type="term" value="F:medium-chain fatty acid-CoA ligase activity"/>
    <property type="evidence" value="ECO:0007669"/>
    <property type="project" value="TreeGrafter"/>
</dbReference>
<keyword evidence="4 5" id="KW-0472">Membrane</keyword>
<dbReference type="InterPro" id="IPR000873">
    <property type="entry name" value="AMP-dep_synth/lig_dom"/>
</dbReference>
<organism evidence="7 8">
    <name type="scientific">Magnetofaba australis IT-1</name>
    <dbReference type="NCBI Taxonomy" id="1434232"/>
    <lineage>
        <taxon>Bacteria</taxon>
        <taxon>Pseudomonadati</taxon>
        <taxon>Pseudomonadota</taxon>
        <taxon>Magnetococcia</taxon>
        <taxon>Magnetococcales</taxon>
        <taxon>Magnetococcaceae</taxon>
        <taxon>Magnetofaba</taxon>
    </lineage>
</organism>
<dbReference type="PANTHER" id="PTHR43201:SF8">
    <property type="entry name" value="ACYL-COA SYNTHETASE FAMILY MEMBER 3"/>
    <property type="match status" value="1"/>
</dbReference>
<dbReference type="GO" id="GO:0006631">
    <property type="term" value="P:fatty acid metabolic process"/>
    <property type="evidence" value="ECO:0007669"/>
    <property type="project" value="TreeGrafter"/>
</dbReference>
<dbReference type="GO" id="GO:0022857">
    <property type="term" value="F:transmembrane transporter activity"/>
    <property type="evidence" value="ECO:0007669"/>
    <property type="project" value="InterPro"/>
</dbReference>
<comment type="caution">
    <text evidence="7">The sequence shown here is derived from an EMBL/GenBank/DDBJ whole genome shotgun (WGS) entry which is preliminary data.</text>
</comment>
<dbReference type="InterPro" id="IPR045851">
    <property type="entry name" value="AMP-bd_C_sf"/>
</dbReference>
<protein>
    <submittedName>
        <fullName evidence="7">Putative acylglycerophosphoethanolamine acyltransferase</fullName>
    </submittedName>
</protein>
<dbReference type="InterPro" id="IPR042099">
    <property type="entry name" value="ANL_N_sf"/>
</dbReference>
<dbReference type="SUPFAM" id="SSF69593">
    <property type="entry name" value="Glycerol-3-phosphate (1)-acyltransferase"/>
    <property type="match status" value="1"/>
</dbReference>
<dbReference type="SMART" id="SM00563">
    <property type="entry name" value="PlsC"/>
    <property type="match status" value="1"/>
</dbReference>
<feature type="transmembrane region" description="Helical" evidence="5">
    <location>
        <begin position="380"/>
        <end position="400"/>
    </location>
</feature>
<dbReference type="InterPro" id="IPR036259">
    <property type="entry name" value="MFS_trans_sf"/>
</dbReference>
<dbReference type="Gene3D" id="3.40.50.12780">
    <property type="entry name" value="N-terminal domain of ligase-like"/>
    <property type="match status" value="1"/>
</dbReference>
<dbReference type="AlphaFoldDB" id="A0A1Y2K0V3"/>
<reference evidence="7 8" key="1">
    <citation type="journal article" date="2016" name="BMC Genomics">
        <title>Combined genomic and structural analyses of a cultured magnetotactic bacterium reveals its niche adaptation to a dynamic environment.</title>
        <authorList>
            <person name="Araujo A.C."/>
            <person name="Morillo V."/>
            <person name="Cypriano J."/>
            <person name="Teixeira L.C."/>
            <person name="Leao P."/>
            <person name="Lyra S."/>
            <person name="Almeida L.G."/>
            <person name="Bazylinski D.A."/>
            <person name="Vasconcellos A.T."/>
            <person name="Abreu F."/>
            <person name="Lins U."/>
        </authorList>
    </citation>
    <scope>NUCLEOTIDE SEQUENCE [LARGE SCALE GENOMIC DNA]</scope>
    <source>
        <strain evidence="7 8">IT-1</strain>
    </source>
</reference>
<dbReference type="InterPro" id="IPR020845">
    <property type="entry name" value="AMP-binding_CS"/>
</dbReference>
<keyword evidence="2 5" id="KW-0812">Transmembrane</keyword>
<evidence type="ECO:0000256" key="1">
    <source>
        <dbReference type="ARBA" id="ARBA00006432"/>
    </source>
</evidence>
<dbReference type="NCBIfam" id="NF005291">
    <property type="entry name" value="PRK06814.1"/>
    <property type="match status" value="1"/>
</dbReference>
<dbReference type="GO" id="GO:0016746">
    <property type="term" value="F:acyltransferase activity"/>
    <property type="evidence" value="ECO:0007669"/>
    <property type="project" value="UniProtKB-KW"/>
</dbReference>
<feature type="domain" description="Phospholipid/glycerol acyltransferase" evidence="6">
    <location>
        <begin position="459"/>
        <end position="569"/>
    </location>
</feature>
<evidence type="ECO:0000256" key="3">
    <source>
        <dbReference type="ARBA" id="ARBA00022989"/>
    </source>
</evidence>
<dbReference type="Gene3D" id="3.30.300.30">
    <property type="match status" value="1"/>
</dbReference>
<feature type="transmembrane region" description="Helical" evidence="5">
    <location>
        <begin position="335"/>
        <end position="359"/>
    </location>
</feature>
<dbReference type="PANTHER" id="PTHR43201">
    <property type="entry name" value="ACYL-COA SYNTHETASE"/>
    <property type="match status" value="1"/>
</dbReference>
<dbReference type="SUPFAM" id="SSF103473">
    <property type="entry name" value="MFS general substrate transporter"/>
    <property type="match status" value="1"/>
</dbReference>
<evidence type="ECO:0000313" key="7">
    <source>
        <dbReference type="EMBL" id="OSM01579.1"/>
    </source>
</evidence>
<name>A0A1Y2K0V3_9PROT</name>
<dbReference type="Pfam" id="PF01553">
    <property type="entry name" value="Acyltransferase"/>
    <property type="match status" value="1"/>
</dbReference>
<dbReference type="InterPro" id="IPR011701">
    <property type="entry name" value="MFS"/>
</dbReference>
<feature type="transmembrane region" description="Helical" evidence="5">
    <location>
        <begin position="232"/>
        <end position="254"/>
    </location>
</feature>
<dbReference type="SUPFAM" id="SSF56801">
    <property type="entry name" value="Acetyl-CoA synthetase-like"/>
    <property type="match status" value="1"/>
</dbReference>
<keyword evidence="8" id="KW-1185">Reference proteome</keyword>
<evidence type="ECO:0000259" key="6">
    <source>
        <dbReference type="SMART" id="SM00563"/>
    </source>
</evidence>
<dbReference type="OrthoDB" id="9803968at2"/>
<sequence length="1140" mass="122723">MSSPLHFLRTTRFLPLFVTQFLGAFNDNLFKNAVVILVTFTLAERMGADAGVLVAAAAGVFILPFFLFSASAGQLADQREKSRLIRRIKLIEIPIMGLATLGFWLGNGWMLLATLFLMGTQSTFFGPLKYGILPDHLHEDELIGGNAWIETGTFIAILLGSIIGGVVIASEGGAQAIGWMLLTVAALGFAASRFIPAAEPQRGGGAAPIDWHVPRATGAILKQALSERALRLSILGISWFWLVGAAFLSLFPLIGKELLGATAGVVTLFLTLFSVGIGIGSMLCNKLLAGRVDARYVPVGALGITLFAADLYLALSGVTPSSAESLGVGAFLSTFLGWRVSVDLMGLAVSGGLFIVPLYALLQTRSEEGERSQTIAANNIVNAGFMVVSALAVMALRGFGVGLPEIVLSIGLINLIVAIYVVGLLPDVVLKRLLQGVLRLLYRVEVSGVEHFAAAGERVVIVVNHLSFLDPVLLAAFLPERPLFAVNSGIAKRWWVRPFLHLVEAYPVDPADPFSIRAMARRVGEGNRLAIFPEGRITVTGALMKVYEGPGVIADRADATLLPIQLEGAQYTHFSRIRDKIKPRLFPHIRMTILPPRRMQVPAEIKGRGRRKRIGAALYDLMCEMQVRSGNDARTLTDALADAWRIHGDERPILEDITRKPVTYARVMVGAQALGRPLAAFTQPEEAVGLLLPNSVATVSTFFGLSVTGRIPAMLNFSAGPASIASAARTACLKSVVTSCKFIAAGKLEPVIEALQADGRRIVYLEEIAANIGRVDKLRALAAAWRRRLARPARKRADEAAVILFTSGSEGAPKGVVLSHRNLLANCQQLSARLDYDATDRIFNALPVFHSFGLTGGLLLPLLSGVRGFLYPSPLHYRVIPELVYDTNSTILFGTDTFLAGYARVANAYDFYSLRRVFAGAEKVRQSTRDAWFEQFGLRILEGYGATETSPALSANTAMHCRIGTVGRLLPGITYRLEPVPGIDTGGRLVVRGPNVMKGYLKADNPGVLQPPADGEYDTGDIVSIDEDGFVTIQGRAKRFAKIAGEMISLGAVEEAVGRVWPGVPHAVVNLPDARKGEKLVLVTEQEGAHTAALRQAFQVDGLPELALPREMIVVKSMPLLGTGKLNHPAIKQLAVEAGY</sequence>
<keyword evidence="3 5" id="KW-1133">Transmembrane helix</keyword>
<dbReference type="Proteomes" id="UP000194003">
    <property type="component" value="Unassembled WGS sequence"/>
</dbReference>
<dbReference type="EMBL" id="LVJN01000020">
    <property type="protein sequence ID" value="OSM01579.1"/>
    <property type="molecule type" value="Genomic_DNA"/>
</dbReference>
<accession>A0A1Y2K0V3</accession>
<dbReference type="RefSeq" id="WP_085443458.1">
    <property type="nucleotide sequence ID" value="NZ_LVJN01000020.1"/>
</dbReference>
<evidence type="ECO:0000256" key="2">
    <source>
        <dbReference type="ARBA" id="ARBA00022692"/>
    </source>
</evidence>
<comment type="similarity">
    <text evidence="1">Belongs to the ATP-dependent AMP-binding enzyme family.</text>
</comment>
<gene>
    <name evidence="7" type="ORF">MAIT1_01578</name>
</gene>
<dbReference type="CDD" id="cd06173">
    <property type="entry name" value="MFS_MefA_like"/>
    <property type="match status" value="1"/>
</dbReference>
<evidence type="ECO:0000313" key="8">
    <source>
        <dbReference type="Proteomes" id="UP000194003"/>
    </source>
</evidence>
<dbReference type="CDD" id="cd07989">
    <property type="entry name" value="LPLAT_AGPAT-like"/>
    <property type="match status" value="1"/>
</dbReference>
<dbReference type="PROSITE" id="PS00455">
    <property type="entry name" value="AMP_BINDING"/>
    <property type="match status" value="1"/>
</dbReference>
<dbReference type="STRING" id="1434232.MAIT1_01578"/>
<feature type="transmembrane region" description="Helical" evidence="5">
    <location>
        <begin position="50"/>
        <end position="76"/>
    </location>
</feature>
<evidence type="ECO:0000256" key="5">
    <source>
        <dbReference type="SAM" id="Phobius"/>
    </source>
</evidence>
<dbReference type="Pfam" id="PF00501">
    <property type="entry name" value="AMP-binding"/>
    <property type="match status" value="1"/>
</dbReference>
<evidence type="ECO:0000256" key="4">
    <source>
        <dbReference type="ARBA" id="ARBA00023136"/>
    </source>
</evidence>
<dbReference type="Pfam" id="PF07690">
    <property type="entry name" value="MFS_1"/>
    <property type="match status" value="1"/>
</dbReference>
<feature type="transmembrane region" description="Helical" evidence="5">
    <location>
        <begin position="406"/>
        <end position="430"/>
    </location>
</feature>
<dbReference type="InterPro" id="IPR002123">
    <property type="entry name" value="Plipid/glycerol_acylTrfase"/>
</dbReference>
<proteinExistence type="inferred from homology"/>
<dbReference type="Gene3D" id="1.20.1250.20">
    <property type="entry name" value="MFS general substrate transporter like domains"/>
    <property type="match status" value="1"/>
</dbReference>
<keyword evidence="7" id="KW-0808">Transferase</keyword>
<keyword evidence="7" id="KW-0012">Acyltransferase</keyword>
<feature type="transmembrane region" description="Helical" evidence="5">
    <location>
        <begin position="296"/>
        <end position="315"/>
    </location>
</feature>
<feature type="transmembrane region" description="Helical" evidence="5">
    <location>
        <begin position="260"/>
        <end position="284"/>
    </location>
</feature>
<feature type="transmembrane region" description="Helical" evidence="5">
    <location>
        <begin position="148"/>
        <end position="170"/>
    </location>
</feature>